<evidence type="ECO:0000256" key="2">
    <source>
        <dbReference type="SAM" id="Phobius"/>
    </source>
</evidence>
<evidence type="ECO:0000313" key="3">
    <source>
        <dbReference type="EMBL" id="PIK42430.1"/>
    </source>
</evidence>
<accession>A0A2G8K366</accession>
<dbReference type="OrthoDB" id="10513007at2759"/>
<dbReference type="EMBL" id="MRZV01000936">
    <property type="protein sequence ID" value="PIK42430.1"/>
    <property type="molecule type" value="Genomic_DNA"/>
</dbReference>
<proteinExistence type="predicted"/>
<feature type="transmembrane region" description="Helical" evidence="2">
    <location>
        <begin position="309"/>
        <end position="329"/>
    </location>
</feature>
<keyword evidence="2" id="KW-0472">Membrane</keyword>
<feature type="transmembrane region" description="Helical" evidence="2">
    <location>
        <begin position="276"/>
        <end position="297"/>
    </location>
</feature>
<evidence type="ECO:0000256" key="1">
    <source>
        <dbReference type="SAM" id="MobiDB-lite"/>
    </source>
</evidence>
<protein>
    <submittedName>
        <fullName evidence="3">Uncharacterized protein</fullName>
    </submittedName>
</protein>
<feature type="transmembrane region" description="Helical" evidence="2">
    <location>
        <begin position="445"/>
        <end position="462"/>
    </location>
</feature>
<name>A0A2G8K366_STIJA</name>
<keyword evidence="2" id="KW-1133">Transmembrane helix</keyword>
<gene>
    <name evidence="3" type="ORF">BSL78_20726</name>
</gene>
<feature type="transmembrane region" description="Helical" evidence="2">
    <location>
        <begin position="214"/>
        <end position="234"/>
    </location>
</feature>
<comment type="caution">
    <text evidence="3">The sequence shown here is derived from an EMBL/GenBank/DDBJ whole genome shotgun (WGS) entry which is preliminary data.</text>
</comment>
<evidence type="ECO:0000313" key="4">
    <source>
        <dbReference type="Proteomes" id="UP000230750"/>
    </source>
</evidence>
<feature type="transmembrane region" description="Helical" evidence="2">
    <location>
        <begin position="180"/>
        <end position="202"/>
    </location>
</feature>
<feature type="transmembrane region" description="Helical" evidence="2">
    <location>
        <begin position="483"/>
        <end position="500"/>
    </location>
</feature>
<dbReference type="Proteomes" id="UP000230750">
    <property type="component" value="Unassembled WGS sequence"/>
</dbReference>
<reference evidence="3 4" key="1">
    <citation type="journal article" date="2017" name="PLoS Biol.">
        <title>The sea cucumber genome provides insights into morphological evolution and visceral regeneration.</title>
        <authorList>
            <person name="Zhang X."/>
            <person name="Sun L."/>
            <person name="Yuan J."/>
            <person name="Sun Y."/>
            <person name="Gao Y."/>
            <person name="Zhang L."/>
            <person name="Li S."/>
            <person name="Dai H."/>
            <person name="Hamel J.F."/>
            <person name="Liu C."/>
            <person name="Yu Y."/>
            <person name="Liu S."/>
            <person name="Lin W."/>
            <person name="Guo K."/>
            <person name="Jin S."/>
            <person name="Xu P."/>
            <person name="Storey K.B."/>
            <person name="Huan P."/>
            <person name="Zhang T."/>
            <person name="Zhou Y."/>
            <person name="Zhang J."/>
            <person name="Lin C."/>
            <person name="Li X."/>
            <person name="Xing L."/>
            <person name="Huo D."/>
            <person name="Sun M."/>
            <person name="Wang L."/>
            <person name="Mercier A."/>
            <person name="Li F."/>
            <person name="Yang H."/>
            <person name="Xiang J."/>
        </authorList>
    </citation>
    <scope>NUCLEOTIDE SEQUENCE [LARGE SCALE GENOMIC DNA]</scope>
    <source>
        <strain evidence="3">Shaxun</strain>
        <tissue evidence="3">Muscle</tissue>
    </source>
</reference>
<sequence length="526" mass="61564">MSANITMDEMEYPVIALWIRREERLHLVRKKRIMKMKINAQMKTTSCIYLSRREVLGVLEKEKVRREEKKRKKEGGREKEERKERDGILIGGGGDRRAGHSAWPAGKIHLIDILSDNSLDSKEQINGKSYNSPCHIDDPTDHRFECHSCDSYWWDYDGVPERYTEKDIGVATWNGPTSRLLSFIILVAVIMEVAYDNVYYIGSIWGKQRQIIHAMSYGTFLLQLVFYPILTLAAKIKSWSPSDFLEISWCTVINDRFMVNRLQFLDLPHNGIPMKLVLLLVYVFPIYLVTLRGWIYLQLCSNFSWHSGMSVFCGGFLVLIWGNFQYLLYLTRCSFQRQLHVVLEFIETHQDNTDACRRVLGSVMKDFAVFKKFVDMYMVLMIPTSIWSITTTVVWLYYLSFEKTAAKDSKYYWWFQRELVLLISSENIYHLTLNLWAFGGVNVGYIWNHFYLSLNVAARNSCSKRSFWRKIMRHLKNINLTNYGINFTVILSVLSCFVALELGDKQWTLFVVSEPSCNGTFRFLLN</sequence>
<keyword evidence="4" id="KW-1185">Reference proteome</keyword>
<dbReference type="AlphaFoldDB" id="A0A2G8K366"/>
<feature type="compositionally biased region" description="Basic and acidic residues" evidence="1">
    <location>
        <begin position="75"/>
        <end position="87"/>
    </location>
</feature>
<feature type="transmembrane region" description="Helical" evidence="2">
    <location>
        <begin position="376"/>
        <end position="398"/>
    </location>
</feature>
<keyword evidence="2" id="KW-0812">Transmembrane</keyword>
<organism evidence="3 4">
    <name type="scientific">Stichopus japonicus</name>
    <name type="common">Sea cucumber</name>
    <dbReference type="NCBI Taxonomy" id="307972"/>
    <lineage>
        <taxon>Eukaryota</taxon>
        <taxon>Metazoa</taxon>
        <taxon>Echinodermata</taxon>
        <taxon>Eleutherozoa</taxon>
        <taxon>Echinozoa</taxon>
        <taxon>Holothuroidea</taxon>
        <taxon>Aspidochirotacea</taxon>
        <taxon>Aspidochirotida</taxon>
        <taxon>Stichopodidae</taxon>
        <taxon>Apostichopus</taxon>
    </lineage>
</organism>
<feature type="region of interest" description="Disordered" evidence="1">
    <location>
        <begin position="64"/>
        <end position="98"/>
    </location>
</feature>